<accession>A0A2D1U264</accession>
<evidence type="ECO:0000313" key="2">
    <source>
        <dbReference type="Proteomes" id="UP000223749"/>
    </source>
</evidence>
<proteinExistence type="predicted"/>
<dbReference type="AlphaFoldDB" id="A0A2D1U264"/>
<dbReference type="KEGG" id="pgs:CPT03_03945"/>
<gene>
    <name evidence="1" type="ORF">CPT03_03945</name>
</gene>
<organism evidence="1 2">
    <name type="scientific">Pedobacter ginsengisoli</name>
    <dbReference type="NCBI Taxonomy" id="363852"/>
    <lineage>
        <taxon>Bacteria</taxon>
        <taxon>Pseudomonadati</taxon>
        <taxon>Bacteroidota</taxon>
        <taxon>Sphingobacteriia</taxon>
        <taxon>Sphingobacteriales</taxon>
        <taxon>Sphingobacteriaceae</taxon>
        <taxon>Pedobacter</taxon>
    </lineage>
</organism>
<reference evidence="1 2" key="1">
    <citation type="submission" date="2017-10" db="EMBL/GenBank/DDBJ databases">
        <title>Whole genome of Pedobacter ginsengisoli T01R-27 isolated from tomato rhizosphere.</title>
        <authorList>
            <person name="Weon H.-Y."/>
            <person name="Lee S.A."/>
            <person name="Sang M.K."/>
            <person name="Song J."/>
        </authorList>
    </citation>
    <scope>NUCLEOTIDE SEQUENCE [LARGE SCALE GENOMIC DNA]</scope>
    <source>
        <strain evidence="1 2">T01R-27</strain>
    </source>
</reference>
<evidence type="ECO:0000313" key="1">
    <source>
        <dbReference type="EMBL" id="ATP55679.1"/>
    </source>
</evidence>
<protein>
    <submittedName>
        <fullName evidence="1">Uncharacterized protein</fullName>
    </submittedName>
</protein>
<name>A0A2D1U264_9SPHI</name>
<dbReference type="EMBL" id="CP024091">
    <property type="protein sequence ID" value="ATP55679.1"/>
    <property type="molecule type" value="Genomic_DNA"/>
</dbReference>
<sequence length="60" mass="7066">MPAGCFFDIPNYYYLKFTGVSFSCDYSTLNQQQQQQSKRKCIPFADVFLFIFIKCKSVFI</sequence>
<keyword evidence="2" id="KW-1185">Reference proteome</keyword>
<dbReference type="Proteomes" id="UP000223749">
    <property type="component" value="Chromosome"/>
</dbReference>